<organism evidence="2 3">
    <name type="scientific">Meleagris gallopavo</name>
    <name type="common">Wild turkey</name>
    <dbReference type="NCBI Taxonomy" id="9103"/>
    <lineage>
        <taxon>Eukaryota</taxon>
        <taxon>Metazoa</taxon>
        <taxon>Chordata</taxon>
        <taxon>Craniata</taxon>
        <taxon>Vertebrata</taxon>
        <taxon>Euteleostomi</taxon>
        <taxon>Archelosauria</taxon>
        <taxon>Archosauria</taxon>
        <taxon>Dinosauria</taxon>
        <taxon>Saurischia</taxon>
        <taxon>Theropoda</taxon>
        <taxon>Coelurosauria</taxon>
        <taxon>Aves</taxon>
        <taxon>Neognathae</taxon>
        <taxon>Galloanserae</taxon>
        <taxon>Galliformes</taxon>
        <taxon>Phasianidae</taxon>
        <taxon>Meleagridinae</taxon>
        <taxon>Meleagris</taxon>
    </lineage>
</organism>
<dbReference type="Ensembl" id="ENSMGAT00000022363.1">
    <property type="protein sequence ID" value="ENSMGAP00000026320.1"/>
    <property type="gene ID" value="ENSMGAG00000020383.1"/>
</dbReference>
<dbReference type="Proteomes" id="UP000001645">
    <property type="component" value="Chromosome 5"/>
</dbReference>
<reference evidence="2" key="2">
    <citation type="submission" date="2025-08" db="UniProtKB">
        <authorList>
            <consortium name="Ensembl"/>
        </authorList>
    </citation>
    <scope>IDENTIFICATION</scope>
</reference>
<dbReference type="AlphaFoldDB" id="A0A803Y3H3"/>
<accession>A0A803Y3H3</accession>
<feature type="region of interest" description="Disordered" evidence="1">
    <location>
        <begin position="1"/>
        <end position="44"/>
    </location>
</feature>
<feature type="compositionally biased region" description="Low complexity" evidence="1">
    <location>
        <begin position="1"/>
        <end position="10"/>
    </location>
</feature>
<reference evidence="2 3" key="1">
    <citation type="journal article" date="2010" name="PLoS Biol.">
        <title>Multi-platform next-generation sequencing of the domestic turkey (Meleagris gallopavo): genome assembly and analysis.</title>
        <authorList>
            <person name="Dalloul R.A."/>
            <person name="Long J.A."/>
            <person name="Zimin A.V."/>
            <person name="Aslam L."/>
            <person name="Beal K."/>
            <person name="Blomberg L.A."/>
            <person name="Bouffard P."/>
            <person name="Burt D.W."/>
            <person name="Crasta O."/>
            <person name="Crooijmans R.P."/>
            <person name="Cooper K."/>
            <person name="Coulombe R.A."/>
            <person name="De S."/>
            <person name="Delany M.E."/>
            <person name="Dodgson J.B."/>
            <person name="Dong J.J."/>
            <person name="Evans C."/>
            <person name="Frederickson K.M."/>
            <person name="Flicek P."/>
            <person name="Florea L."/>
            <person name="Folkerts O."/>
            <person name="Groenen M.A."/>
            <person name="Harkins T.T."/>
            <person name="Herrero J."/>
            <person name="Hoffmann S."/>
            <person name="Megens H.J."/>
            <person name="Jiang A."/>
            <person name="de Jong P."/>
            <person name="Kaiser P."/>
            <person name="Kim H."/>
            <person name="Kim K.W."/>
            <person name="Kim S."/>
            <person name="Langenberger D."/>
            <person name="Lee M.K."/>
            <person name="Lee T."/>
            <person name="Mane S."/>
            <person name="Marcais G."/>
            <person name="Marz M."/>
            <person name="McElroy A.P."/>
            <person name="Modise T."/>
            <person name="Nefedov M."/>
            <person name="Notredame C."/>
            <person name="Paton I.R."/>
            <person name="Payne W.S."/>
            <person name="Pertea G."/>
            <person name="Prickett D."/>
            <person name="Puiu D."/>
            <person name="Qioa D."/>
            <person name="Raineri E."/>
            <person name="Ruffier M."/>
            <person name="Salzberg S.L."/>
            <person name="Schatz M.C."/>
            <person name="Scheuring C."/>
            <person name="Schmidt C.J."/>
            <person name="Schroeder S."/>
            <person name="Searle S.M."/>
            <person name="Smith E.J."/>
            <person name="Smith J."/>
            <person name="Sonstegard T.S."/>
            <person name="Stadler P.F."/>
            <person name="Tafer H."/>
            <person name="Tu Z.J."/>
            <person name="Van Tassell C.P."/>
            <person name="Vilella A.J."/>
            <person name="Williams K.P."/>
            <person name="Yorke J.A."/>
            <person name="Zhang L."/>
            <person name="Zhang H.B."/>
            <person name="Zhang X."/>
            <person name="Zhang Y."/>
            <person name="Reed K.M."/>
        </authorList>
    </citation>
    <scope>NUCLEOTIDE SEQUENCE [LARGE SCALE GENOMIC DNA]</scope>
</reference>
<sequence length="87" mass="9704">AQVSNKKSNSSPPPAQLSKIKVPAPQTVLKKEKRQSSSRFNVSNNRELQKLPALKGTDCECKTEAAAFFLSHGYCFYEKNMKYCSSC</sequence>
<reference evidence="2" key="3">
    <citation type="submission" date="2025-09" db="UniProtKB">
        <authorList>
            <consortium name="Ensembl"/>
        </authorList>
    </citation>
    <scope>IDENTIFICATION</scope>
</reference>
<protein>
    <submittedName>
        <fullName evidence="2">Uncharacterized protein</fullName>
    </submittedName>
</protein>
<dbReference type="GeneTree" id="ENSGT01040000241272"/>
<evidence type="ECO:0000313" key="2">
    <source>
        <dbReference type="Ensembl" id="ENSMGAP00000026320.1"/>
    </source>
</evidence>
<evidence type="ECO:0000313" key="3">
    <source>
        <dbReference type="Proteomes" id="UP000001645"/>
    </source>
</evidence>
<proteinExistence type="predicted"/>
<name>A0A803Y3H3_MELGA</name>
<evidence type="ECO:0000256" key="1">
    <source>
        <dbReference type="SAM" id="MobiDB-lite"/>
    </source>
</evidence>
<dbReference type="InParanoid" id="A0A803Y3H3"/>
<keyword evidence="3" id="KW-1185">Reference proteome</keyword>